<dbReference type="EMBL" id="VCIW01000003">
    <property type="protein sequence ID" value="TLS53081.1"/>
    <property type="molecule type" value="Genomic_DNA"/>
</dbReference>
<accession>A0A5R9GBG7</accession>
<dbReference type="OrthoDB" id="2660200at2"/>
<gene>
    <name evidence="1" type="ORF">FE782_06850</name>
</gene>
<dbReference type="AlphaFoldDB" id="A0A5R9GBG7"/>
<protein>
    <recommendedName>
        <fullName evidence="3">Stage VI sporulation protein F</fullName>
    </recommendedName>
</protein>
<organism evidence="1 2">
    <name type="scientific">Paenibacillus antri</name>
    <dbReference type="NCBI Taxonomy" id="2582848"/>
    <lineage>
        <taxon>Bacteria</taxon>
        <taxon>Bacillati</taxon>
        <taxon>Bacillota</taxon>
        <taxon>Bacilli</taxon>
        <taxon>Bacillales</taxon>
        <taxon>Paenibacillaceae</taxon>
        <taxon>Paenibacillus</taxon>
    </lineage>
</organism>
<evidence type="ECO:0008006" key="3">
    <source>
        <dbReference type="Google" id="ProtNLM"/>
    </source>
</evidence>
<evidence type="ECO:0000313" key="2">
    <source>
        <dbReference type="Proteomes" id="UP000309676"/>
    </source>
</evidence>
<reference evidence="1 2" key="1">
    <citation type="submission" date="2019-05" db="EMBL/GenBank/DDBJ databases">
        <authorList>
            <person name="Narsing Rao M.P."/>
            <person name="Li W.J."/>
        </authorList>
    </citation>
    <scope>NUCLEOTIDE SEQUENCE [LARGE SCALE GENOMIC DNA]</scope>
    <source>
        <strain evidence="1 2">SYSU_K30003</strain>
    </source>
</reference>
<dbReference type="RefSeq" id="WP_138193322.1">
    <property type="nucleotide sequence ID" value="NZ_VCIW01000003.1"/>
</dbReference>
<comment type="caution">
    <text evidence="1">The sequence shown here is derived from an EMBL/GenBank/DDBJ whole genome shotgun (WGS) entry which is preliminary data.</text>
</comment>
<proteinExistence type="predicted"/>
<evidence type="ECO:0000313" key="1">
    <source>
        <dbReference type="EMBL" id="TLS53081.1"/>
    </source>
</evidence>
<dbReference type="Pfam" id="PF14069">
    <property type="entry name" value="SpoVIF"/>
    <property type="match status" value="1"/>
</dbReference>
<sequence length="90" mass="9633">MAKPIGKDVLGAVKKKTGKTITEKDINKLASGVKPSTMQSEAELKQLIKKVGAMAGVPVSDSLMKEIVSAVKKSGMNPNSMEQLMKMMLK</sequence>
<name>A0A5R9GBG7_9BACL</name>
<dbReference type="InterPro" id="IPR025942">
    <property type="entry name" value="SpoVIF"/>
</dbReference>
<keyword evidence="2" id="KW-1185">Reference proteome</keyword>
<dbReference type="Proteomes" id="UP000309676">
    <property type="component" value="Unassembled WGS sequence"/>
</dbReference>